<evidence type="ECO:0000313" key="1">
    <source>
        <dbReference type="EMBL" id="NQE38297.1"/>
    </source>
</evidence>
<gene>
    <name evidence="1" type="ORF">E5S67_06082</name>
</gene>
<organism evidence="1 2">
    <name type="scientific">Microcoleus asticus IPMA8</name>
    <dbReference type="NCBI Taxonomy" id="2563858"/>
    <lineage>
        <taxon>Bacteria</taxon>
        <taxon>Bacillati</taxon>
        <taxon>Cyanobacteriota</taxon>
        <taxon>Cyanophyceae</taxon>
        <taxon>Oscillatoriophycideae</taxon>
        <taxon>Oscillatoriales</taxon>
        <taxon>Microcoleaceae</taxon>
        <taxon>Microcoleus</taxon>
        <taxon>Microcoleus asticus</taxon>
    </lineage>
</organism>
<accession>A0ABX2D8L4</accession>
<keyword evidence="2" id="KW-1185">Reference proteome</keyword>
<sequence>MNKKLLLLATSAGVLTALLPLSVVFGYSQLSQRQSGTTQIAQGGTAVPVSEILPKLKGKTQVPIFIPSRIPVSPKMYYQTTAKANNYTISIEYKADCGGTTACTFGAILGQKGGEFTTKLEGVTKTLKNVKLAGGMKGVFHNGCGAYCTATLEWKNQGFMYTVVIKNGRESDLILIANSAIQAGKR</sequence>
<dbReference type="Proteomes" id="UP000702425">
    <property type="component" value="Unassembled WGS sequence"/>
</dbReference>
<evidence type="ECO:0000313" key="2">
    <source>
        <dbReference type="Proteomes" id="UP000702425"/>
    </source>
</evidence>
<protein>
    <submittedName>
        <fullName evidence="1">Uncharacterized protein</fullName>
    </submittedName>
</protein>
<comment type="caution">
    <text evidence="1">The sequence shown here is derived from an EMBL/GenBank/DDBJ whole genome shotgun (WGS) entry which is preliminary data.</text>
</comment>
<name>A0ABX2D8L4_9CYAN</name>
<dbReference type="RefSeq" id="WP_172192938.1">
    <property type="nucleotide sequence ID" value="NZ_CAWPPK010000115.1"/>
</dbReference>
<reference evidence="1 2" key="1">
    <citation type="journal article" date="2020" name="Sci. Rep.">
        <title>A novel cyanobacterial geosmin producer, revising GeoA distribution and dispersion patterns in Bacteria.</title>
        <authorList>
            <person name="Churro C."/>
            <person name="Semedo-Aguiar A.P."/>
            <person name="Silva A.D."/>
            <person name="Pereira-Leal J.B."/>
            <person name="Leite R.B."/>
        </authorList>
    </citation>
    <scope>NUCLEOTIDE SEQUENCE [LARGE SCALE GENOMIC DNA]</scope>
    <source>
        <strain evidence="1 2">IPMA8</strain>
    </source>
</reference>
<dbReference type="EMBL" id="SRRZ01000201">
    <property type="protein sequence ID" value="NQE38297.1"/>
    <property type="molecule type" value="Genomic_DNA"/>
</dbReference>
<proteinExistence type="predicted"/>